<dbReference type="EMBL" id="QFPX01000002">
    <property type="protein sequence ID" value="PZQ57009.1"/>
    <property type="molecule type" value="Genomic_DNA"/>
</dbReference>
<gene>
    <name evidence="2" type="ORF">DI555_02475</name>
</gene>
<protein>
    <submittedName>
        <fullName evidence="2">Transglutaminase family protein</fullName>
    </submittedName>
</protein>
<evidence type="ECO:0000313" key="2">
    <source>
        <dbReference type="EMBL" id="PZQ57009.1"/>
    </source>
</evidence>
<dbReference type="InterPro" id="IPR002931">
    <property type="entry name" value="Transglutaminase-like"/>
</dbReference>
<name>A0A2W5NYM2_9SPHN</name>
<evidence type="ECO:0000313" key="3">
    <source>
        <dbReference type="Proteomes" id="UP000249082"/>
    </source>
</evidence>
<reference evidence="2 3" key="1">
    <citation type="submission" date="2017-08" db="EMBL/GenBank/DDBJ databases">
        <title>Infants hospitalized years apart are colonized by the same room-sourced microbial strains.</title>
        <authorList>
            <person name="Brooks B."/>
            <person name="Olm M.R."/>
            <person name="Firek B.A."/>
            <person name="Baker R."/>
            <person name="Thomas B.C."/>
            <person name="Morowitz M.J."/>
            <person name="Banfield J.F."/>
        </authorList>
    </citation>
    <scope>NUCLEOTIDE SEQUENCE [LARGE SCALE GENOMIC DNA]</scope>
    <source>
        <strain evidence="2">S2_005_002_R2_33</strain>
    </source>
</reference>
<dbReference type="Proteomes" id="UP000249082">
    <property type="component" value="Unassembled WGS sequence"/>
</dbReference>
<dbReference type="PANTHER" id="PTHR33490">
    <property type="entry name" value="BLR5614 PROTEIN-RELATED"/>
    <property type="match status" value="1"/>
</dbReference>
<dbReference type="SUPFAM" id="SSF54001">
    <property type="entry name" value="Cysteine proteinases"/>
    <property type="match status" value="1"/>
</dbReference>
<dbReference type="SMART" id="SM00460">
    <property type="entry name" value="TGc"/>
    <property type="match status" value="1"/>
</dbReference>
<dbReference type="Gene3D" id="3.10.620.30">
    <property type="match status" value="1"/>
</dbReference>
<dbReference type="AlphaFoldDB" id="A0A2W5NYM2"/>
<dbReference type="InterPro" id="IPR013589">
    <property type="entry name" value="Bac_transglu_N"/>
</dbReference>
<dbReference type="PANTHER" id="PTHR33490:SF7">
    <property type="entry name" value="BLR2979 PROTEIN"/>
    <property type="match status" value="1"/>
</dbReference>
<feature type="domain" description="Transglutaminase-like" evidence="1">
    <location>
        <begin position="177"/>
        <end position="248"/>
    </location>
</feature>
<dbReference type="Pfam" id="PF01841">
    <property type="entry name" value="Transglut_core"/>
    <property type="match status" value="1"/>
</dbReference>
<accession>A0A2W5NYM2</accession>
<sequence>MRYAVSHATTLEYAAPVQLAQFNVRLRPASWPGQQVSDYALALDPGPAQVTDGDGGYYVNETRFSLREPISRLRIDSRFVVEREALPFYVTAASGPVLSDLRERAMRLPDLSALGPASYIFASPLAAPERDIALWSSGFLSDAMPVMEAGRALMTAIHDQFAYDSGATAADTPPIEAFHARHGVCQDFSHIMIIAARAHGIPAAYVSGYLRTLPPPGQARLVGVDAMHAWVNLWCGEELGWVGFDPTNAILADTDHVFIGMGRDYSDVAPLDGTFRGSSQQTMLFSVDVAPLD</sequence>
<dbReference type="InterPro" id="IPR038765">
    <property type="entry name" value="Papain-like_cys_pep_sf"/>
</dbReference>
<dbReference type="Pfam" id="PF08379">
    <property type="entry name" value="Bact_transglu_N"/>
    <property type="match status" value="1"/>
</dbReference>
<organism evidence="2 3">
    <name type="scientific">Novosphingobium pentaromativorans</name>
    <dbReference type="NCBI Taxonomy" id="205844"/>
    <lineage>
        <taxon>Bacteria</taxon>
        <taxon>Pseudomonadati</taxon>
        <taxon>Pseudomonadota</taxon>
        <taxon>Alphaproteobacteria</taxon>
        <taxon>Sphingomonadales</taxon>
        <taxon>Sphingomonadaceae</taxon>
        <taxon>Novosphingobium</taxon>
    </lineage>
</organism>
<evidence type="ECO:0000259" key="1">
    <source>
        <dbReference type="SMART" id="SM00460"/>
    </source>
</evidence>
<proteinExistence type="predicted"/>
<comment type="caution">
    <text evidence="2">The sequence shown here is derived from an EMBL/GenBank/DDBJ whole genome shotgun (WGS) entry which is preliminary data.</text>
</comment>